<dbReference type="GO" id="GO:0031177">
    <property type="term" value="F:phosphopantetheine binding"/>
    <property type="evidence" value="ECO:0007669"/>
    <property type="project" value="TreeGrafter"/>
</dbReference>
<dbReference type="EMBL" id="QZEY01000011">
    <property type="protein sequence ID" value="RJL27212.1"/>
    <property type="molecule type" value="Genomic_DNA"/>
</dbReference>
<evidence type="ECO:0000313" key="3">
    <source>
        <dbReference type="EMBL" id="RJL27212.1"/>
    </source>
</evidence>
<dbReference type="GO" id="GO:0005829">
    <property type="term" value="C:cytosol"/>
    <property type="evidence" value="ECO:0007669"/>
    <property type="project" value="TreeGrafter"/>
</dbReference>
<evidence type="ECO:0000259" key="2">
    <source>
        <dbReference type="Pfam" id="PF00668"/>
    </source>
</evidence>
<sequence>MGRAGPARARRRDRAGGRMGGGAVAGGPEGRAPGGAGGRTGGARRLPASAGQRLLWFLDRYRGAGGALNCPMVCRIGGPLDTAALEAALDGLAARHESLRTTFEGAGRNLVQVIHPPGPLPLEHAGAGTGAAVDEALTAELRTRIDPVERPVRARLWRISPGEHVLCLNMHHLVTDTWSCDVLFRDLAAGYAALLGEGPPPPPVGWQYAQYALWQERSLGRGGFRRHEEYWKARLAGVTPPALPLKPGGGGGRRLSELVEAAGAGGLRELAAARRTTVFAVLLAVYYALLHRTTGQHDLAVASLFANRTRPEVQRTVGFLANLLVLRTSVPPRATFADLVDAARTTVLDASAHQRLPFHLLPQATARGGPVRLDDVVFQLLAEPLDAAVRAGGVEFRGLVPDVAGRFDFELALMPRGRGFAAKLFYAEDRADPAWARGFAAEYARLAAAAAADPSRPVTAL</sequence>
<feature type="compositionally biased region" description="Gly residues" evidence="1">
    <location>
        <begin position="17"/>
        <end position="41"/>
    </location>
</feature>
<dbReference type="GO" id="GO:0009366">
    <property type="term" value="C:enterobactin synthetase complex"/>
    <property type="evidence" value="ECO:0007669"/>
    <property type="project" value="TreeGrafter"/>
</dbReference>
<keyword evidence="4" id="KW-1185">Reference proteome</keyword>
<dbReference type="InterPro" id="IPR023213">
    <property type="entry name" value="CAT-like_dom_sf"/>
</dbReference>
<organism evidence="3 4">
    <name type="scientific">Bailinhaonella thermotolerans</name>
    <dbReference type="NCBI Taxonomy" id="1070861"/>
    <lineage>
        <taxon>Bacteria</taxon>
        <taxon>Bacillati</taxon>
        <taxon>Actinomycetota</taxon>
        <taxon>Actinomycetes</taxon>
        <taxon>Streptosporangiales</taxon>
        <taxon>Streptosporangiaceae</taxon>
        <taxon>Bailinhaonella</taxon>
    </lineage>
</organism>
<dbReference type="OrthoDB" id="2472181at2"/>
<dbReference type="GO" id="GO:0009239">
    <property type="term" value="P:enterobactin biosynthetic process"/>
    <property type="evidence" value="ECO:0007669"/>
    <property type="project" value="TreeGrafter"/>
</dbReference>
<proteinExistence type="predicted"/>
<accession>A0A3A4B6M9</accession>
<dbReference type="GO" id="GO:0008610">
    <property type="term" value="P:lipid biosynthetic process"/>
    <property type="evidence" value="ECO:0007669"/>
    <property type="project" value="UniProtKB-ARBA"/>
</dbReference>
<evidence type="ECO:0000313" key="4">
    <source>
        <dbReference type="Proteomes" id="UP000265768"/>
    </source>
</evidence>
<comment type="caution">
    <text evidence="3">The sequence shown here is derived from an EMBL/GenBank/DDBJ whole genome shotgun (WGS) entry which is preliminary data.</text>
</comment>
<feature type="region of interest" description="Disordered" evidence="1">
    <location>
        <begin position="1"/>
        <end position="45"/>
    </location>
</feature>
<dbReference type="Proteomes" id="UP000265768">
    <property type="component" value="Unassembled WGS sequence"/>
</dbReference>
<dbReference type="Gene3D" id="3.30.559.10">
    <property type="entry name" value="Chloramphenicol acetyltransferase-like domain"/>
    <property type="match status" value="1"/>
</dbReference>
<name>A0A3A4B6M9_9ACTN</name>
<dbReference type="InterPro" id="IPR001242">
    <property type="entry name" value="Condensation_dom"/>
</dbReference>
<protein>
    <submittedName>
        <fullName evidence="3">Condensation protein</fullName>
    </submittedName>
</protein>
<dbReference type="GO" id="GO:0043041">
    <property type="term" value="P:amino acid activation for nonribosomal peptide biosynthetic process"/>
    <property type="evidence" value="ECO:0007669"/>
    <property type="project" value="TreeGrafter"/>
</dbReference>
<dbReference type="Gene3D" id="3.30.559.30">
    <property type="entry name" value="Nonribosomal peptide synthetase, condensation domain"/>
    <property type="match status" value="1"/>
</dbReference>
<dbReference type="AlphaFoldDB" id="A0A3A4B6M9"/>
<feature type="domain" description="Condensation" evidence="2">
    <location>
        <begin position="46"/>
        <end position="459"/>
    </location>
</feature>
<reference evidence="3 4" key="1">
    <citation type="submission" date="2018-09" db="EMBL/GenBank/DDBJ databases">
        <title>YIM 75507 draft genome.</title>
        <authorList>
            <person name="Tang S."/>
            <person name="Feng Y."/>
        </authorList>
    </citation>
    <scope>NUCLEOTIDE SEQUENCE [LARGE SCALE GENOMIC DNA]</scope>
    <source>
        <strain evidence="3 4">YIM 75507</strain>
    </source>
</reference>
<dbReference type="Pfam" id="PF00668">
    <property type="entry name" value="Condensation"/>
    <property type="match status" value="1"/>
</dbReference>
<dbReference type="PANTHER" id="PTHR45527">
    <property type="entry name" value="NONRIBOSOMAL PEPTIDE SYNTHETASE"/>
    <property type="match status" value="1"/>
</dbReference>
<dbReference type="CDD" id="cd19531">
    <property type="entry name" value="LCL_NRPS-like"/>
    <property type="match status" value="1"/>
</dbReference>
<dbReference type="GO" id="GO:0047527">
    <property type="term" value="F:2,3-dihydroxybenzoate-serine ligase activity"/>
    <property type="evidence" value="ECO:0007669"/>
    <property type="project" value="TreeGrafter"/>
</dbReference>
<gene>
    <name evidence="3" type="ORF">D5H75_25810</name>
</gene>
<evidence type="ECO:0000256" key="1">
    <source>
        <dbReference type="SAM" id="MobiDB-lite"/>
    </source>
</evidence>
<dbReference type="SUPFAM" id="SSF52777">
    <property type="entry name" value="CoA-dependent acyltransferases"/>
    <property type="match status" value="2"/>
</dbReference>
<dbReference type="PANTHER" id="PTHR45527:SF1">
    <property type="entry name" value="FATTY ACID SYNTHASE"/>
    <property type="match status" value="1"/>
</dbReference>